<proteinExistence type="predicted"/>
<gene>
    <name evidence="2" type="ORF">D9758_011774</name>
</gene>
<dbReference type="AlphaFoldDB" id="A0A8H5FU92"/>
<dbReference type="SUPFAM" id="SSF56349">
    <property type="entry name" value="DNA breaking-rejoining enzymes"/>
    <property type="match status" value="1"/>
</dbReference>
<organism evidence="2 3">
    <name type="scientific">Tetrapyrgos nigripes</name>
    <dbReference type="NCBI Taxonomy" id="182062"/>
    <lineage>
        <taxon>Eukaryota</taxon>
        <taxon>Fungi</taxon>
        <taxon>Dikarya</taxon>
        <taxon>Basidiomycota</taxon>
        <taxon>Agaricomycotina</taxon>
        <taxon>Agaricomycetes</taxon>
        <taxon>Agaricomycetidae</taxon>
        <taxon>Agaricales</taxon>
        <taxon>Marasmiineae</taxon>
        <taxon>Marasmiaceae</taxon>
        <taxon>Tetrapyrgos</taxon>
    </lineage>
</organism>
<dbReference type="GO" id="GO:0003677">
    <property type="term" value="F:DNA binding"/>
    <property type="evidence" value="ECO:0007669"/>
    <property type="project" value="InterPro"/>
</dbReference>
<sequence>MRGDGCLLFDANIKTTGDRGDHTHIAAWPHRLNAMKAAHCHIKDNRLSQSDPFTTYRDDQGKFKVLTWSKFLTMCNIIWTREGYGRFTGHSFQIGDTMFLLHHGIDTETVKHCGQWKSSAFTRYWRDLHTISEVHITTSLIIFVPTPSSL</sequence>
<dbReference type="GO" id="GO:0006310">
    <property type="term" value="P:DNA recombination"/>
    <property type="evidence" value="ECO:0007669"/>
    <property type="project" value="UniProtKB-KW"/>
</dbReference>
<dbReference type="EMBL" id="JAACJM010000082">
    <property type="protein sequence ID" value="KAF5349346.1"/>
    <property type="molecule type" value="Genomic_DNA"/>
</dbReference>
<keyword evidence="3" id="KW-1185">Reference proteome</keyword>
<reference evidence="2 3" key="1">
    <citation type="journal article" date="2020" name="ISME J.">
        <title>Uncovering the hidden diversity of litter-decomposition mechanisms in mushroom-forming fungi.</title>
        <authorList>
            <person name="Floudas D."/>
            <person name="Bentzer J."/>
            <person name="Ahren D."/>
            <person name="Johansson T."/>
            <person name="Persson P."/>
            <person name="Tunlid A."/>
        </authorList>
    </citation>
    <scope>NUCLEOTIDE SEQUENCE [LARGE SCALE GENOMIC DNA]</scope>
    <source>
        <strain evidence="2 3">CBS 291.85</strain>
    </source>
</reference>
<accession>A0A8H5FU92</accession>
<dbReference type="Proteomes" id="UP000559256">
    <property type="component" value="Unassembled WGS sequence"/>
</dbReference>
<dbReference type="OrthoDB" id="3254696at2759"/>
<evidence type="ECO:0000256" key="1">
    <source>
        <dbReference type="ARBA" id="ARBA00023172"/>
    </source>
</evidence>
<evidence type="ECO:0000313" key="3">
    <source>
        <dbReference type="Proteomes" id="UP000559256"/>
    </source>
</evidence>
<protein>
    <submittedName>
        <fullName evidence="2">Uncharacterized protein</fullName>
    </submittedName>
</protein>
<comment type="caution">
    <text evidence="2">The sequence shown here is derived from an EMBL/GenBank/DDBJ whole genome shotgun (WGS) entry which is preliminary data.</text>
</comment>
<evidence type="ECO:0000313" key="2">
    <source>
        <dbReference type="EMBL" id="KAF5349346.1"/>
    </source>
</evidence>
<dbReference type="Gene3D" id="1.10.443.10">
    <property type="entry name" value="Intergrase catalytic core"/>
    <property type="match status" value="1"/>
</dbReference>
<keyword evidence="1" id="KW-0233">DNA recombination</keyword>
<name>A0A8H5FU92_9AGAR</name>
<dbReference type="GO" id="GO:0015074">
    <property type="term" value="P:DNA integration"/>
    <property type="evidence" value="ECO:0007669"/>
    <property type="project" value="InterPro"/>
</dbReference>
<dbReference type="InterPro" id="IPR011010">
    <property type="entry name" value="DNA_brk_join_enz"/>
</dbReference>
<dbReference type="InterPro" id="IPR013762">
    <property type="entry name" value="Integrase-like_cat_sf"/>
</dbReference>